<keyword evidence="2" id="KW-1185">Reference proteome</keyword>
<protein>
    <submittedName>
        <fullName evidence="1">9056_t:CDS:1</fullName>
    </submittedName>
</protein>
<evidence type="ECO:0000313" key="1">
    <source>
        <dbReference type="EMBL" id="CAG8504230.1"/>
    </source>
</evidence>
<organism evidence="1 2">
    <name type="scientific">Cetraspora pellucida</name>
    <dbReference type="NCBI Taxonomy" id="1433469"/>
    <lineage>
        <taxon>Eukaryota</taxon>
        <taxon>Fungi</taxon>
        <taxon>Fungi incertae sedis</taxon>
        <taxon>Mucoromycota</taxon>
        <taxon>Glomeromycotina</taxon>
        <taxon>Glomeromycetes</taxon>
        <taxon>Diversisporales</taxon>
        <taxon>Gigasporaceae</taxon>
        <taxon>Cetraspora</taxon>
    </lineage>
</organism>
<dbReference type="Proteomes" id="UP000789366">
    <property type="component" value="Unassembled WGS sequence"/>
</dbReference>
<reference evidence="1" key="1">
    <citation type="submission" date="2021-06" db="EMBL/GenBank/DDBJ databases">
        <authorList>
            <person name="Kallberg Y."/>
            <person name="Tangrot J."/>
            <person name="Rosling A."/>
        </authorList>
    </citation>
    <scope>NUCLEOTIDE SEQUENCE</scope>
    <source>
        <strain evidence="1">28 12/20/2015</strain>
    </source>
</reference>
<proteinExistence type="predicted"/>
<sequence>MPCYADTIVRIKYVYHEQNEIELVLFVPVNFDERDSKTQVVFEKDSFYSVSRKIVPSYFKSNKRPKQKMFDNNNSFEAINTIQSKLLSSHQNIIEDLKRSSKAKATSFTLTNKSYNEAEFNLYSSRSTFSSNRKKSKYLAKSADVLNSIIVNNFDQDETVDTNILDQDDESEGIQKKKRCQKSTVNNYKKGDESADQSLNNINDYNLYQDEVINMNEINQNNESEEIQKNKRG</sequence>
<name>A0ACA9L448_9GLOM</name>
<comment type="caution">
    <text evidence="1">The sequence shown here is derived from an EMBL/GenBank/DDBJ whole genome shotgun (WGS) entry which is preliminary data.</text>
</comment>
<gene>
    <name evidence="1" type="ORF">SPELUC_LOCUS3160</name>
</gene>
<accession>A0ACA9L448</accession>
<dbReference type="EMBL" id="CAJVPW010002342">
    <property type="protein sequence ID" value="CAG8504230.1"/>
    <property type="molecule type" value="Genomic_DNA"/>
</dbReference>
<evidence type="ECO:0000313" key="2">
    <source>
        <dbReference type="Proteomes" id="UP000789366"/>
    </source>
</evidence>